<dbReference type="Proteomes" id="UP000015531">
    <property type="component" value="Unassembled WGS sequence"/>
</dbReference>
<name>T0HRF8_9SPHN</name>
<dbReference type="EMBL" id="ATDP01000082">
    <property type="protein sequence ID" value="EQB15662.1"/>
    <property type="molecule type" value="Genomic_DNA"/>
</dbReference>
<keyword evidence="2" id="KW-1185">Reference proteome</keyword>
<dbReference type="AlphaFoldDB" id="T0HRF8"/>
<evidence type="ECO:0000313" key="2">
    <source>
        <dbReference type="Proteomes" id="UP000015531"/>
    </source>
</evidence>
<accession>T0HRF8</accession>
<reference evidence="1 2" key="1">
    <citation type="journal article" date="2013" name="Genome Announc.">
        <title>Draft Genome Sequence of Sphingobium lactosutens Strain DS20T, Isolated from a Hexachlorocyclohexane Dumpsite.</title>
        <authorList>
            <person name="Kumar R."/>
            <person name="Dwivedi V."/>
            <person name="Negi V."/>
            <person name="Khurana J.P."/>
            <person name="Lal R."/>
        </authorList>
    </citation>
    <scope>NUCLEOTIDE SEQUENCE [LARGE SCALE GENOMIC DNA]</scope>
    <source>
        <strain evidence="1 2">DS20</strain>
    </source>
</reference>
<comment type="caution">
    <text evidence="1">The sequence shown here is derived from an EMBL/GenBank/DDBJ whole genome shotgun (WGS) entry which is preliminary data.</text>
</comment>
<organism evidence="1 2">
    <name type="scientific">Sphingobium lactosutens DS20</name>
    <dbReference type="NCBI Taxonomy" id="1331060"/>
    <lineage>
        <taxon>Bacteria</taxon>
        <taxon>Pseudomonadati</taxon>
        <taxon>Pseudomonadota</taxon>
        <taxon>Alphaproteobacteria</taxon>
        <taxon>Sphingomonadales</taxon>
        <taxon>Sphingomonadaceae</taxon>
        <taxon>Sphingobium</taxon>
    </lineage>
</organism>
<protein>
    <submittedName>
        <fullName evidence="1">Uncharacterized protein</fullName>
    </submittedName>
</protein>
<proteinExistence type="predicted"/>
<gene>
    <name evidence="1" type="ORF">RLDS_10320</name>
</gene>
<evidence type="ECO:0000313" key="1">
    <source>
        <dbReference type="EMBL" id="EQB15662.1"/>
    </source>
</evidence>
<sequence>MERFVEERAIANQSDGETGLALRDARIAELEAAIRHVIDQGLNDRPDQMQRHDMRVRLTRLLEPTG</sequence>